<feature type="transmembrane region" description="Helical" evidence="11">
    <location>
        <begin position="993"/>
        <end position="1014"/>
    </location>
</feature>
<dbReference type="InterPro" id="IPR027417">
    <property type="entry name" value="P-loop_NTPase"/>
</dbReference>
<feature type="transmembrane region" description="Helical" evidence="11">
    <location>
        <begin position="324"/>
        <end position="346"/>
    </location>
</feature>
<dbReference type="GO" id="GO:0016020">
    <property type="term" value="C:membrane"/>
    <property type="evidence" value="ECO:0007669"/>
    <property type="project" value="UniProtKB-SubCell"/>
</dbReference>
<feature type="transmembrane region" description="Helical" evidence="11">
    <location>
        <begin position="230"/>
        <end position="253"/>
    </location>
</feature>
<evidence type="ECO:0000313" key="14">
    <source>
        <dbReference type="EnsemblMetazoa" id="CLYHEMP019061.1"/>
    </source>
</evidence>
<feature type="transmembrane region" description="Helical" evidence="11">
    <location>
        <begin position="907"/>
        <end position="927"/>
    </location>
</feature>
<dbReference type="CDD" id="cd03250">
    <property type="entry name" value="ABCC_MRP_domain1"/>
    <property type="match status" value="1"/>
</dbReference>
<feature type="transmembrane region" description="Helical" evidence="11">
    <location>
        <begin position="749"/>
        <end position="773"/>
    </location>
</feature>
<evidence type="ECO:0000313" key="15">
    <source>
        <dbReference type="Proteomes" id="UP000594262"/>
    </source>
</evidence>
<evidence type="ECO:0000256" key="2">
    <source>
        <dbReference type="ARBA" id="ARBA00009726"/>
    </source>
</evidence>
<evidence type="ECO:0000256" key="5">
    <source>
        <dbReference type="ARBA" id="ARBA00022737"/>
    </source>
</evidence>
<dbReference type="Gene3D" id="1.20.1560.10">
    <property type="entry name" value="ABC transporter type 1, transmembrane domain"/>
    <property type="match status" value="2"/>
</dbReference>
<feature type="transmembrane region" description="Helical" evidence="11">
    <location>
        <begin position="84"/>
        <end position="108"/>
    </location>
</feature>
<dbReference type="InterPro" id="IPR036640">
    <property type="entry name" value="ABC1_TM_sf"/>
</dbReference>
<evidence type="ECO:0000256" key="8">
    <source>
        <dbReference type="ARBA" id="ARBA00022989"/>
    </source>
</evidence>
<dbReference type="InterPro" id="IPR044746">
    <property type="entry name" value="ABCC_6TM_D1"/>
</dbReference>
<evidence type="ECO:0000256" key="1">
    <source>
        <dbReference type="ARBA" id="ARBA00004141"/>
    </source>
</evidence>
<evidence type="ECO:0000256" key="10">
    <source>
        <dbReference type="SAM" id="MobiDB-lite"/>
    </source>
</evidence>
<dbReference type="GeneID" id="136816047"/>
<evidence type="ECO:0000256" key="4">
    <source>
        <dbReference type="ARBA" id="ARBA00022692"/>
    </source>
</evidence>
<dbReference type="Gene3D" id="3.40.50.300">
    <property type="entry name" value="P-loop containing nucleotide triphosphate hydrolases"/>
    <property type="match status" value="2"/>
</dbReference>
<keyword evidence="3" id="KW-0813">Transport</keyword>
<name>A0A7M5X7L4_9CNID</name>
<dbReference type="InterPro" id="IPR003439">
    <property type="entry name" value="ABC_transporter-like_ATP-bd"/>
</dbReference>
<evidence type="ECO:0000256" key="3">
    <source>
        <dbReference type="ARBA" id="ARBA00022448"/>
    </source>
</evidence>
<accession>A0A7M5X7L4</accession>
<keyword evidence="6" id="KW-0547">Nucleotide-binding</keyword>
<dbReference type="Proteomes" id="UP000594262">
    <property type="component" value="Unplaced"/>
</dbReference>
<comment type="similarity">
    <text evidence="2">Belongs to the ABC transporter superfamily. ABCC family. Conjugate transporter (TC 3.A.1.208) subfamily.</text>
</comment>
<dbReference type="OrthoDB" id="6500128at2759"/>
<dbReference type="EnsemblMetazoa" id="CLYHEMT019061.1">
    <property type="protein sequence ID" value="CLYHEMP019061.1"/>
    <property type="gene ID" value="CLYHEMG019061"/>
</dbReference>
<dbReference type="RefSeq" id="XP_066928579.1">
    <property type="nucleotide sequence ID" value="XM_067072478.1"/>
</dbReference>
<feature type="region of interest" description="Disordered" evidence="10">
    <location>
        <begin position="643"/>
        <end position="666"/>
    </location>
</feature>
<feature type="domain" description="ABC transporter" evidence="12">
    <location>
        <begin position="1088"/>
        <end position="1321"/>
    </location>
</feature>
<dbReference type="PROSITE" id="PS00211">
    <property type="entry name" value="ABC_TRANSPORTER_1"/>
    <property type="match status" value="2"/>
</dbReference>
<dbReference type="InterPro" id="IPR017871">
    <property type="entry name" value="ABC_transporter-like_CS"/>
</dbReference>
<keyword evidence="8 11" id="KW-1133">Transmembrane helix</keyword>
<dbReference type="PROSITE" id="PS50893">
    <property type="entry name" value="ABC_TRANSPORTER_2"/>
    <property type="match status" value="2"/>
</dbReference>
<sequence>MEILRDNSRKEFKKFPGALSRWFFWYHNETFTVGNQRKLTKNDIYKIPEEYSSQTMVDVFKRLWSNEIQQKQERNKKPNFLSAVFRFLVPKLLFPLMLMTFSTSLRIASTFFLKFVVEAILTGSTTEGYYWATALAFGMLGQWLCHHQFFYRSEVVGNNIKTGILGLIYQKALKLSTGSLGTLSTGHVVTLVTTDTRKIQESIKILPFIPLAPVSLVVVSVILINQFGVAALTGIALLVIFIPLQIVAGKFFAKMRFKVVKNTDKRVSTMNEIITSMQVTKMYTWEDSYAQLINDVRKKETSSIFTALVVRGINYAFYSSSPYIIGFVIFATFYGLGGQLTLSSVFQTISLLFASRFEICFMFPTGIQCLNEMKVACHRIQNILMYDEMSSEETSQQSTSSSSDDQKHGSEENIVHFKNVTASWDKNAADPILQSVDLKCDRENCLVMVVGPVGSGKSSLLMAAMNELHVKKGEIKVQGSTAFTTQQPWIFSGTVRQNILFGREYKKDWYQTVIKACGMHTDIRRFKHGDLTLVGEKGVTLSGGQKARVALARAVYSDKDIYYLDDPLSAVDTKVGRYIFENCIQKLLKDKLVILVTHQVQFLKNASDILCLQYGNVCEGSLNDFQNMGIDLGSIMDTESVVDRSSPSKNIGKDGGGEGFLESNDDDDNVLDEKELLLEDGVDDSQDQKLNNKLKALPDHLTSNLDVVGNMSAMSLYSNNEIEDVLKEQDNQDETMASGSLSFKVVRNYFYKGLGCFLTFLLPVFLVSGQVVLTFTDYYMAQWARSEQERNTNQTITSPFYYQQNADYNIIIFGSIVLFAVLLDIVRIIYFFYAMVRCNRHLHDAMFTSILKAPIYFFNTHPVGQILNRFSRDTHLVDEELPWILCDALRILLLLLAIVTINCFSVPYILIIVIPLFVIFVKLRTYYMNIGREVKRLDAVARSPLYTHLSATLSGISTIRAFGLQNRVTNDFHDCTNYQAESWLMFISSVRWFGMRLDFISLVYSMVAIFSPIILLDLSGEMDPNIASVSITYALTLSGLFQFCVRQSAEAENLMVSVERLMEYADIENEPDNGDLKADKNWPEKGRITASHTSFRYHQSLDNVLKKISFVINGREKIGVVGRTGAGKSTLLNLLFRMGVTDGRVIIDDVDISRLKLKDLRRSLSIIPQDPVLFNGTLRKNLDPFSKYTDDQIWQALTEVQLSETVGDLPNKLETEVAESGSNFSVGERQLLCLARALLKRNKILVIDEATANVDFETDSLIQETIRMKFQDCTVLTIAHRLNTIIDSDRVMVMDEGEIVEFDLPYNLLQTSDGHLRKLVDQTGEVEAKRLESLAREAMSAKIDDSIMADNDVEEQENGPSNDVIKMVDEEMTNSLQDGSENEKEVLVKEKGLKTPEVVITGPDGAKEPLLSDTGV</sequence>
<dbReference type="InterPro" id="IPR003593">
    <property type="entry name" value="AAA+_ATPase"/>
</dbReference>
<dbReference type="CDD" id="cd18579">
    <property type="entry name" value="ABC_6TM_ABCC_D1"/>
    <property type="match status" value="1"/>
</dbReference>
<keyword evidence="7" id="KW-0067">ATP-binding</keyword>
<dbReference type="CDD" id="cd03244">
    <property type="entry name" value="ABCC_MRP_domain2"/>
    <property type="match status" value="1"/>
</dbReference>
<keyword evidence="5" id="KW-0677">Repeat</keyword>
<evidence type="ECO:0000259" key="12">
    <source>
        <dbReference type="PROSITE" id="PS50893"/>
    </source>
</evidence>
<dbReference type="GO" id="GO:0005524">
    <property type="term" value="F:ATP binding"/>
    <property type="evidence" value="ECO:0007669"/>
    <property type="project" value="UniProtKB-KW"/>
</dbReference>
<dbReference type="PROSITE" id="PS50929">
    <property type="entry name" value="ABC_TM1F"/>
    <property type="match status" value="2"/>
</dbReference>
<dbReference type="InterPro" id="IPR011527">
    <property type="entry name" value="ABC1_TM_dom"/>
</dbReference>
<evidence type="ECO:0000256" key="7">
    <source>
        <dbReference type="ARBA" id="ARBA00022840"/>
    </source>
</evidence>
<evidence type="ECO:0000256" key="9">
    <source>
        <dbReference type="ARBA" id="ARBA00023136"/>
    </source>
</evidence>
<dbReference type="InterPro" id="IPR050173">
    <property type="entry name" value="ABC_transporter_C-like"/>
</dbReference>
<evidence type="ECO:0000256" key="6">
    <source>
        <dbReference type="ARBA" id="ARBA00022741"/>
    </source>
</evidence>
<proteinExistence type="inferred from homology"/>
<feature type="transmembrane region" description="Helical" evidence="11">
    <location>
        <begin position="128"/>
        <end position="145"/>
    </location>
</feature>
<organism evidence="14 15">
    <name type="scientific">Clytia hemisphaerica</name>
    <dbReference type="NCBI Taxonomy" id="252671"/>
    <lineage>
        <taxon>Eukaryota</taxon>
        <taxon>Metazoa</taxon>
        <taxon>Cnidaria</taxon>
        <taxon>Hydrozoa</taxon>
        <taxon>Hydroidolina</taxon>
        <taxon>Leptothecata</taxon>
        <taxon>Obeliida</taxon>
        <taxon>Clytiidae</taxon>
        <taxon>Clytia</taxon>
    </lineage>
</organism>
<feature type="domain" description="ABC transporter" evidence="12">
    <location>
        <begin position="415"/>
        <end position="638"/>
    </location>
</feature>
<dbReference type="SUPFAM" id="SSF90123">
    <property type="entry name" value="ABC transporter transmembrane region"/>
    <property type="match status" value="2"/>
</dbReference>
<evidence type="ECO:0000259" key="13">
    <source>
        <dbReference type="PROSITE" id="PS50929"/>
    </source>
</evidence>
<keyword evidence="15" id="KW-1185">Reference proteome</keyword>
<feature type="domain" description="ABC transmembrane type-1" evidence="13">
    <location>
        <begin position="760"/>
        <end position="1053"/>
    </location>
</feature>
<dbReference type="PANTHER" id="PTHR24223:SF456">
    <property type="entry name" value="MULTIDRUG RESISTANCE-ASSOCIATED PROTEIN LETHAL(2)03659"/>
    <property type="match status" value="1"/>
</dbReference>
<dbReference type="GO" id="GO:0016887">
    <property type="term" value="F:ATP hydrolysis activity"/>
    <property type="evidence" value="ECO:0007669"/>
    <property type="project" value="InterPro"/>
</dbReference>
<dbReference type="FunFam" id="3.40.50.300:FF:000973">
    <property type="entry name" value="Multidrug resistance-associated protein 4"/>
    <property type="match status" value="1"/>
</dbReference>
<reference evidence="14" key="1">
    <citation type="submission" date="2021-01" db="UniProtKB">
        <authorList>
            <consortium name="EnsemblMetazoa"/>
        </authorList>
    </citation>
    <scope>IDENTIFICATION</scope>
</reference>
<dbReference type="SUPFAM" id="SSF52540">
    <property type="entry name" value="P-loop containing nucleoside triphosphate hydrolases"/>
    <property type="match status" value="2"/>
</dbReference>
<protein>
    <submittedName>
        <fullName evidence="14">Uncharacterized protein</fullName>
    </submittedName>
</protein>
<dbReference type="FunFam" id="1.20.1560.10:FF:000014">
    <property type="entry name" value="Multidrug resistance-associated protein member 4"/>
    <property type="match status" value="1"/>
</dbReference>
<dbReference type="FunFam" id="3.40.50.300:FF:000163">
    <property type="entry name" value="Multidrug resistance-associated protein member 4"/>
    <property type="match status" value="1"/>
</dbReference>
<comment type="subcellular location">
    <subcellularLocation>
        <location evidence="1">Membrane</location>
        <topology evidence="1">Multi-pass membrane protein</topology>
    </subcellularLocation>
</comment>
<dbReference type="Pfam" id="PF00005">
    <property type="entry name" value="ABC_tran"/>
    <property type="match status" value="2"/>
</dbReference>
<dbReference type="Pfam" id="PF00664">
    <property type="entry name" value="ABC_membrane"/>
    <property type="match status" value="2"/>
</dbReference>
<feature type="transmembrane region" description="Helical" evidence="11">
    <location>
        <begin position="810"/>
        <end position="833"/>
    </location>
</feature>
<keyword evidence="4 11" id="KW-0812">Transmembrane</keyword>
<dbReference type="SMART" id="SM00382">
    <property type="entry name" value="AAA"/>
    <property type="match status" value="2"/>
</dbReference>
<evidence type="ECO:0000256" key="11">
    <source>
        <dbReference type="SAM" id="Phobius"/>
    </source>
</evidence>
<feature type="transmembrane region" description="Helical" evidence="11">
    <location>
        <begin position="205"/>
        <end position="224"/>
    </location>
</feature>
<keyword evidence="9 11" id="KW-0472">Membrane</keyword>
<dbReference type="GO" id="GO:0140359">
    <property type="term" value="F:ABC-type transporter activity"/>
    <property type="evidence" value="ECO:0007669"/>
    <property type="project" value="InterPro"/>
</dbReference>
<feature type="domain" description="ABC transmembrane type-1" evidence="13">
    <location>
        <begin position="98"/>
        <end position="353"/>
    </location>
</feature>
<dbReference type="PANTHER" id="PTHR24223">
    <property type="entry name" value="ATP-BINDING CASSETTE SUB-FAMILY C"/>
    <property type="match status" value="1"/>
</dbReference>